<dbReference type="AlphaFoldDB" id="A0A0F9KPY7"/>
<accession>A0A0F9KPY7</accession>
<comment type="caution">
    <text evidence="1">The sequence shown here is derived from an EMBL/GenBank/DDBJ whole genome shotgun (WGS) entry which is preliminary data.</text>
</comment>
<protein>
    <submittedName>
        <fullName evidence="1">Uncharacterized protein</fullName>
    </submittedName>
</protein>
<feature type="non-terminal residue" evidence="1">
    <location>
        <position position="53"/>
    </location>
</feature>
<proteinExistence type="predicted"/>
<name>A0A0F9KPY7_9ZZZZ</name>
<reference evidence="1" key="1">
    <citation type="journal article" date="2015" name="Nature">
        <title>Complex archaea that bridge the gap between prokaryotes and eukaryotes.</title>
        <authorList>
            <person name="Spang A."/>
            <person name="Saw J.H."/>
            <person name="Jorgensen S.L."/>
            <person name="Zaremba-Niedzwiedzka K."/>
            <person name="Martijn J."/>
            <person name="Lind A.E."/>
            <person name="van Eijk R."/>
            <person name="Schleper C."/>
            <person name="Guy L."/>
            <person name="Ettema T.J."/>
        </authorList>
    </citation>
    <scope>NUCLEOTIDE SEQUENCE</scope>
</reference>
<evidence type="ECO:0000313" key="1">
    <source>
        <dbReference type="EMBL" id="KKM24118.1"/>
    </source>
</evidence>
<organism evidence="1">
    <name type="scientific">marine sediment metagenome</name>
    <dbReference type="NCBI Taxonomy" id="412755"/>
    <lineage>
        <taxon>unclassified sequences</taxon>
        <taxon>metagenomes</taxon>
        <taxon>ecological metagenomes</taxon>
    </lineage>
</organism>
<dbReference type="EMBL" id="LAZR01012990">
    <property type="protein sequence ID" value="KKM24118.1"/>
    <property type="molecule type" value="Genomic_DNA"/>
</dbReference>
<gene>
    <name evidence="1" type="ORF">LCGC14_1608240</name>
</gene>
<sequence length="53" mass="6285">MTENFYKRWERKNSDKAKLNARYDTDKMIWFLEPYVMRDAKGSKVPGVVNVTG</sequence>